<dbReference type="PANTHER" id="PTHR15414:SF0">
    <property type="entry name" value="ENDOPLASMIC RETICULUM LECTIN 1"/>
    <property type="match status" value="1"/>
</dbReference>
<dbReference type="GO" id="GO:0030968">
    <property type="term" value="P:endoplasmic reticulum unfolded protein response"/>
    <property type="evidence" value="ECO:0007669"/>
    <property type="project" value="InterPro"/>
</dbReference>
<feature type="region of interest" description="Disordered" evidence="1">
    <location>
        <begin position="26"/>
        <end position="64"/>
    </location>
</feature>
<dbReference type="InterPro" id="IPR012913">
    <property type="entry name" value="OS9-like_dom"/>
</dbReference>
<evidence type="ECO:0000256" key="1">
    <source>
        <dbReference type="SAM" id="MobiDB-lite"/>
    </source>
</evidence>
<evidence type="ECO:0000259" key="3">
    <source>
        <dbReference type="Pfam" id="PF07915"/>
    </source>
</evidence>
<dbReference type="InParanoid" id="F0Z844"/>
<dbReference type="InterPro" id="IPR009011">
    <property type="entry name" value="Man6P_isomerase_rcpt-bd_dom_sf"/>
</dbReference>
<dbReference type="EMBL" id="GL870950">
    <property type="protein sequence ID" value="EGC39865.1"/>
    <property type="molecule type" value="Genomic_DNA"/>
</dbReference>
<name>F0Z844_DICPU</name>
<dbReference type="Proteomes" id="UP000001064">
    <property type="component" value="Unassembled WGS sequence"/>
</dbReference>
<dbReference type="GO" id="GO:0030970">
    <property type="term" value="P:retrograde protein transport, ER to cytosol"/>
    <property type="evidence" value="ECO:0000318"/>
    <property type="project" value="GO_Central"/>
</dbReference>
<feature type="chain" id="PRO_5003264952" description="Protein OS9-like domain-containing protein" evidence="2">
    <location>
        <begin position="23"/>
        <end position="290"/>
    </location>
</feature>
<evidence type="ECO:0000256" key="2">
    <source>
        <dbReference type="SAM" id="SignalP"/>
    </source>
</evidence>
<dbReference type="InterPro" id="IPR045149">
    <property type="entry name" value="OS-9-like"/>
</dbReference>
<dbReference type="OMA" id="TEVRYYC"/>
<evidence type="ECO:0000313" key="4">
    <source>
        <dbReference type="EMBL" id="EGC39865.1"/>
    </source>
</evidence>
<keyword evidence="2" id="KW-0732">Signal</keyword>
<dbReference type="PANTHER" id="PTHR15414">
    <property type="entry name" value="OS-9-RELATED"/>
    <property type="match status" value="1"/>
</dbReference>
<dbReference type="eggNOG" id="KOG3394">
    <property type="taxonomic scope" value="Eukaryota"/>
</dbReference>
<accession>F0Z844</accession>
<dbReference type="FunCoup" id="F0Z844">
    <property type="interactions" value="42"/>
</dbReference>
<feature type="domain" description="Protein OS9-like" evidence="3">
    <location>
        <begin position="156"/>
        <end position="253"/>
    </location>
</feature>
<gene>
    <name evidence="4" type="ORF">DICPUDRAFT_147289</name>
</gene>
<evidence type="ECO:0000313" key="5">
    <source>
        <dbReference type="Proteomes" id="UP000001064"/>
    </source>
</evidence>
<dbReference type="STRING" id="5786.F0Z844"/>
<dbReference type="AlphaFoldDB" id="F0Z844"/>
<dbReference type="RefSeq" id="XP_003283616.1">
    <property type="nucleotide sequence ID" value="XM_003283568.1"/>
</dbReference>
<organism evidence="4 5">
    <name type="scientific">Dictyostelium purpureum</name>
    <name type="common">Slime mold</name>
    <dbReference type="NCBI Taxonomy" id="5786"/>
    <lineage>
        <taxon>Eukaryota</taxon>
        <taxon>Amoebozoa</taxon>
        <taxon>Evosea</taxon>
        <taxon>Eumycetozoa</taxon>
        <taxon>Dictyostelia</taxon>
        <taxon>Dictyosteliales</taxon>
        <taxon>Dictyosteliaceae</taxon>
        <taxon>Dictyostelium</taxon>
    </lineage>
</organism>
<dbReference type="OrthoDB" id="448954at2759"/>
<feature type="signal peptide" evidence="2">
    <location>
        <begin position="1"/>
        <end position="22"/>
    </location>
</feature>
<proteinExistence type="predicted"/>
<protein>
    <recommendedName>
        <fullName evidence="3">Protein OS9-like domain-containing protein</fullName>
    </recommendedName>
</protein>
<feature type="region of interest" description="Disordered" evidence="1">
    <location>
        <begin position="80"/>
        <end position="108"/>
    </location>
</feature>
<dbReference type="VEuPathDB" id="AmoebaDB:DICPUDRAFT_147289"/>
<dbReference type="KEGG" id="dpp:DICPUDRAFT_147289"/>
<keyword evidence="5" id="KW-1185">Reference proteome</keyword>
<dbReference type="GO" id="GO:0005788">
    <property type="term" value="C:endoplasmic reticulum lumen"/>
    <property type="evidence" value="ECO:0000318"/>
    <property type="project" value="GO_Central"/>
</dbReference>
<reference evidence="5" key="1">
    <citation type="journal article" date="2011" name="Genome Biol.">
        <title>Comparative genomics of the social amoebae Dictyostelium discoideum and Dictyostelium purpureum.</title>
        <authorList>
            <consortium name="US DOE Joint Genome Institute (JGI-PGF)"/>
            <person name="Sucgang R."/>
            <person name="Kuo A."/>
            <person name="Tian X."/>
            <person name="Salerno W."/>
            <person name="Parikh A."/>
            <person name="Feasley C.L."/>
            <person name="Dalin E."/>
            <person name="Tu H."/>
            <person name="Huang E."/>
            <person name="Barry K."/>
            <person name="Lindquist E."/>
            <person name="Shapiro H."/>
            <person name="Bruce D."/>
            <person name="Schmutz J."/>
            <person name="Salamov A."/>
            <person name="Fey P."/>
            <person name="Gaudet P."/>
            <person name="Anjard C."/>
            <person name="Babu M.M."/>
            <person name="Basu S."/>
            <person name="Bushmanova Y."/>
            <person name="van der Wel H."/>
            <person name="Katoh-Kurasawa M."/>
            <person name="Dinh C."/>
            <person name="Coutinho P.M."/>
            <person name="Saito T."/>
            <person name="Elias M."/>
            <person name="Schaap P."/>
            <person name="Kay R.R."/>
            <person name="Henrissat B."/>
            <person name="Eichinger L."/>
            <person name="Rivero F."/>
            <person name="Putnam N.H."/>
            <person name="West C.M."/>
            <person name="Loomis W.F."/>
            <person name="Chisholm R.L."/>
            <person name="Shaulsky G."/>
            <person name="Strassmann J.E."/>
            <person name="Queller D.C."/>
            <person name="Kuspa A."/>
            <person name="Grigoriev I.V."/>
        </authorList>
    </citation>
    <scope>NUCLEOTIDE SEQUENCE [LARGE SCALE GENOMIC DNA]</scope>
    <source>
        <strain evidence="5">QSDP1</strain>
    </source>
</reference>
<dbReference type="Pfam" id="PF07915">
    <property type="entry name" value="PRKCSH"/>
    <property type="match status" value="1"/>
</dbReference>
<dbReference type="GeneID" id="10509487"/>
<dbReference type="Gene3D" id="2.70.130.10">
    <property type="entry name" value="Mannose-6-phosphate receptor binding domain"/>
    <property type="match status" value="1"/>
</dbReference>
<sequence length="290" mass="33486">MRILKFILLLISISLLILSINANIQPNEEPKTSETPVVQPDQIITTKPNSNNNKKNENEKKLTNSFLTRKQLKYNVVLKNNNNINNNNNNNNNNNDNNNNVNNDSDNQYNNIEMISKDGTKYKCLIPKPVEKVKEEWVEVPTIEKIRDSLSTLKNKCIKSVNPAIWWSYEFCYQDKVRQMHLEKGVVASEFILGAYNNDESDSNGSIKGIDQNILEKYKKKEITEIPSSHSSSSSSAIYLPYFSEIYEGGTDCEILNIKRFTEVRYYCSKDAQQPIFPRYLRAHHHAPIY</sequence>